<dbReference type="InterPro" id="IPR023213">
    <property type="entry name" value="CAT-like_dom_sf"/>
</dbReference>
<dbReference type="PROSITE" id="PS00455">
    <property type="entry name" value="AMP_BINDING"/>
    <property type="match status" value="1"/>
</dbReference>
<organism evidence="5 6">
    <name type="scientific">Nitrococcus mobilis Nb-231</name>
    <dbReference type="NCBI Taxonomy" id="314278"/>
    <lineage>
        <taxon>Bacteria</taxon>
        <taxon>Pseudomonadati</taxon>
        <taxon>Pseudomonadota</taxon>
        <taxon>Gammaproteobacteria</taxon>
        <taxon>Chromatiales</taxon>
        <taxon>Ectothiorhodospiraceae</taxon>
        <taxon>Nitrococcus</taxon>
    </lineage>
</organism>
<dbReference type="EMBL" id="AAOF01000006">
    <property type="protein sequence ID" value="EAR21798.1"/>
    <property type="molecule type" value="Genomic_DNA"/>
</dbReference>
<dbReference type="Gene3D" id="3.40.50.1820">
    <property type="entry name" value="alpha/beta hydrolase"/>
    <property type="match status" value="1"/>
</dbReference>
<keyword evidence="2" id="KW-0596">Phosphopantetheine</keyword>
<dbReference type="Proteomes" id="UP000003374">
    <property type="component" value="Unassembled WGS sequence"/>
</dbReference>
<dbReference type="Gene3D" id="3.30.300.30">
    <property type="match status" value="1"/>
</dbReference>
<dbReference type="SUPFAM" id="SSF56801">
    <property type="entry name" value="Acetyl-CoA synthetase-like"/>
    <property type="match status" value="1"/>
</dbReference>
<dbReference type="Pfam" id="PF00668">
    <property type="entry name" value="Condensation"/>
    <property type="match status" value="1"/>
</dbReference>
<dbReference type="InterPro" id="IPR020845">
    <property type="entry name" value="AMP-binding_CS"/>
</dbReference>
<dbReference type="InterPro" id="IPR006162">
    <property type="entry name" value="Ppantetheine_attach_site"/>
</dbReference>
<dbReference type="InterPro" id="IPR020806">
    <property type="entry name" value="PKS_PP-bd"/>
</dbReference>
<dbReference type="NCBIfam" id="TIGR01733">
    <property type="entry name" value="AA-adenyl-dom"/>
    <property type="match status" value="1"/>
</dbReference>
<dbReference type="GO" id="GO:0044550">
    <property type="term" value="P:secondary metabolite biosynthetic process"/>
    <property type="evidence" value="ECO:0007669"/>
    <property type="project" value="TreeGrafter"/>
</dbReference>
<evidence type="ECO:0000256" key="1">
    <source>
        <dbReference type="ARBA" id="ARBA00001957"/>
    </source>
</evidence>
<dbReference type="STRING" id="314278.NB231_03675"/>
<evidence type="ECO:0000313" key="5">
    <source>
        <dbReference type="EMBL" id="EAR21798.1"/>
    </source>
</evidence>
<dbReference type="Gene3D" id="3.30.559.30">
    <property type="entry name" value="Nonribosomal peptide synthetase, condensation domain"/>
    <property type="match status" value="1"/>
</dbReference>
<dbReference type="GO" id="GO:0043041">
    <property type="term" value="P:amino acid activation for nonribosomal peptide biosynthetic process"/>
    <property type="evidence" value="ECO:0007669"/>
    <property type="project" value="TreeGrafter"/>
</dbReference>
<dbReference type="Gene3D" id="3.40.50.980">
    <property type="match status" value="2"/>
</dbReference>
<proteinExistence type="predicted"/>
<dbReference type="PROSITE" id="PS00012">
    <property type="entry name" value="PHOSPHOPANTETHEINE"/>
    <property type="match status" value="1"/>
</dbReference>
<dbReference type="PANTHER" id="PTHR45527">
    <property type="entry name" value="NONRIBOSOMAL PEPTIDE SYNTHETASE"/>
    <property type="match status" value="1"/>
</dbReference>
<dbReference type="GO" id="GO:0005737">
    <property type="term" value="C:cytoplasm"/>
    <property type="evidence" value="ECO:0007669"/>
    <property type="project" value="TreeGrafter"/>
</dbReference>
<dbReference type="PANTHER" id="PTHR45527:SF1">
    <property type="entry name" value="FATTY ACID SYNTHASE"/>
    <property type="match status" value="1"/>
</dbReference>
<dbReference type="GO" id="GO:0031177">
    <property type="term" value="F:phosphopantetheine binding"/>
    <property type="evidence" value="ECO:0007669"/>
    <property type="project" value="InterPro"/>
</dbReference>
<dbReference type="InterPro" id="IPR001242">
    <property type="entry name" value="Condensation_dom"/>
</dbReference>
<dbReference type="Pfam" id="PF00501">
    <property type="entry name" value="AMP-binding"/>
    <property type="match status" value="1"/>
</dbReference>
<dbReference type="FunFam" id="3.40.50.980:FF:000001">
    <property type="entry name" value="Non-ribosomal peptide synthetase"/>
    <property type="match status" value="1"/>
</dbReference>
<dbReference type="GO" id="GO:0003824">
    <property type="term" value="F:catalytic activity"/>
    <property type="evidence" value="ECO:0007669"/>
    <property type="project" value="InterPro"/>
</dbReference>
<dbReference type="InterPro" id="IPR036736">
    <property type="entry name" value="ACP-like_sf"/>
</dbReference>
<sequence>MENKYFEGLPLSPEQRFILAESEPEFRAGGSEKAAILAISMHGAVDEARLRAALTAVVAAHESLRMAFRHFPGYRGLRQQPLSPTLDWETVDLRAAPDTQRRMAERVRCERITAFDLEQGRSVRAVLFRIADGRWRLVLAVSRLVADRLSLENLYRALLTAYDRPAAEATQTVQYPQFVEWRRELEQGEDAEAGCGYWAGLGLDSLAAPRLAYRLRGSESPIGAPEHACVNQHLEKPIAAGLLRLAEAHDWPLESLLQAAWWALLARISGESAFAGGWQHDCRRDYELLAAAVGVFDKILPLAVRLSFAEPFSNWVERLDRSLEDHRGWQEHWPVAEPLHTSHLAVGFDLAGGLTPGNAAGLRCHVDELPGSAPSFELALQAVLDEAGYPRSVALYYACSCYSEAAVQHLLRQYLTLLAALPTHAFEAIADLPLVGPTERDSLLALNGSALDVGQQALPARIAYWAASSPAAPALASRDLNLSYTALNTRVNRLAHWLGQHGVGPGSLVALALPRSGELVVAVLAILRAGGAYLPLDPDWPEGRWRKVVADARPRLVLTSSAVDPRAMGDVHCVKLDTLADELAACPESPPAVELRLDQAAYVLYTSGSSGEPKGVVIEHGQLLNYAAAVSVALDLAVRRRFALTSTVAADLGNTVLFGAFFNGGCLIVADAEDMQDAASFARFMLEQDIDCLKIVPSHLEALLDTESATLPRTLILGGEATPRALVERLVKLAPDCRIHNHYGPTETTVGVMAHTFDPQDAWCGDALPLSQPLANCSVYLLDEARRLVPTGALGELYLGGAQVCRGYLNRPADDVFIDDPFRPGERLYRSGDLGRYLPGGSLQLAGRTDDQLKIRGFRIEPAEVELALLTVPGIRQAAVRAWGEGEQRQLFAYVVAVRAEGGGELDEAALKQELKKHLASAMLPAHVFVLPQLPRLANGKTDRQALPAPTDLSKRSAYVAPRDAVEAVLANVWAELLKREKVSVTDSFFDLGGHSLLVIKLVARIRKLLQVEILPGLVFDHPSIEALAQALPRFESEPGQLEQVAALRQRLMSLNPEEHKALLEKARLGSAASEA</sequence>
<evidence type="ECO:0000256" key="3">
    <source>
        <dbReference type="ARBA" id="ARBA00022553"/>
    </source>
</evidence>
<keyword evidence="6" id="KW-1185">Reference proteome</keyword>
<feature type="domain" description="Carrier" evidence="4">
    <location>
        <begin position="961"/>
        <end position="1036"/>
    </location>
</feature>
<comment type="cofactor">
    <cofactor evidence="1">
        <name>pantetheine 4'-phosphate</name>
        <dbReference type="ChEBI" id="CHEBI:47942"/>
    </cofactor>
</comment>
<dbReference type="SUPFAM" id="SSF52777">
    <property type="entry name" value="CoA-dependent acyltransferases"/>
    <property type="match status" value="2"/>
</dbReference>
<keyword evidence="3" id="KW-0597">Phosphoprotein</keyword>
<protein>
    <submittedName>
        <fullName evidence="5">Amino acid adenylation</fullName>
    </submittedName>
</protein>
<dbReference type="AlphaFoldDB" id="A4BRH6"/>
<dbReference type="PROSITE" id="PS50075">
    <property type="entry name" value="CARRIER"/>
    <property type="match status" value="1"/>
</dbReference>
<dbReference type="Gene3D" id="3.30.559.10">
    <property type="entry name" value="Chloramphenicol acetyltransferase-like domain"/>
    <property type="match status" value="1"/>
</dbReference>
<dbReference type="Gene3D" id="2.30.38.10">
    <property type="entry name" value="Luciferase, Domain 3"/>
    <property type="match status" value="1"/>
</dbReference>
<gene>
    <name evidence="5" type="ORF">NB231_03675</name>
</gene>
<dbReference type="Pfam" id="PF13193">
    <property type="entry name" value="AMP-binding_C"/>
    <property type="match status" value="1"/>
</dbReference>
<evidence type="ECO:0000313" key="6">
    <source>
        <dbReference type="Proteomes" id="UP000003374"/>
    </source>
</evidence>
<dbReference type="CDD" id="cd05930">
    <property type="entry name" value="A_NRPS"/>
    <property type="match status" value="1"/>
</dbReference>
<dbReference type="eggNOG" id="COG1020">
    <property type="taxonomic scope" value="Bacteria"/>
</dbReference>
<dbReference type="RefSeq" id="WP_004999812.1">
    <property type="nucleotide sequence ID" value="NZ_CH672427.1"/>
</dbReference>
<dbReference type="InterPro" id="IPR010071">
    <property type="entry name" value="AA_adenyl_dom"/>
</dbReference>
<evidence type="ECO:0000259" key="4">
    <source>
        <dbReference type="PROSITE" id="PS50075"/>
    </source>
</evidence>
<dbReference type="InterPro" id="IPR009081">
    <property type="entry name" value="PP-bd_ACP"/>
</dbReference>
<accession>A4BRH6</accession>
<dbReference type="Pfam" id="PF00550">
    <property type="entry name" value="PP-binding"/>
    <property type="match status" value="1"/>
</dbReference>
<dbReference type="InterPro" id="IPR025110">
    <property type="entry name" value="AMP-bd_C"/>
</dbReference>
<dbReference type="InterPro" id="IPR000873">
    <property type="entry name" value="AMP-dep_synth/lig_dom"/>
</dbReference>
<dbReference type="SUPFAM" id="SSF47336">
    <property type="entry name" value="ACP-like"/>
    <property type="match status" value="1"/>
</dbReference>
<dbReference type="GO" id="GO:0072330">
    <property type="term" value="P:monocarboxylic acid biosynthetic process"/>
    <property type="evidence" value="ECO:0007669"/>
    <property type="project" value="UniProtKB-ARBA"/>
</dbReference>
<dbReference type="SMART" id="SM00823">
    <property type="entry name" value="PKS_PP"/>
    <property type="match status" value="1"/>
</dbReference>
<name>A4BRH6_9GAMM</name>
<reference evidence="5 6" key="1">
    <citation type="submission" date="2006-02" db="EMBL/GenBank/DDBJ databases">
        <authorList>
            <person name="Waterbury J."/>
            <person name="Ferriera S."/>
            <person name="Johnson J."/>
            <person name="Kravitz S."/>
            <person name="Halpern A."/>
            <person name="Remington K."/>
            <person name="Beeson K."/>
            <person name="Tran B."/>
            <person name="Rogers Y.-H."/>
            <person name="Friedman R."/>
            <person name="Venter J.C."/>
        </authorList>
    </citation>
    <scope>NUCLEOTIDE SEQUENCE [LARGE SCALE GENOMIC DNA]</scope>
    <source>
        <strain evidence="5 6">Nb-231</strain>
    </source>
</reference>
<dbReference type="FunFam" id="1.10.1200.10:FF:000016">
    <property type="entry name" value="Non-ribosomal peptide synthase"/>
    <property type="match status" value="1"/>
</dbReference>
<dbReference type="InterPro" id="IPR029058">
    <property type="entry name" value="AB_hydrolase_fold"/>
</dbReference>
<dbReference type="InterPro" id="IPR045851">
    <property type="entry name" value="AMP-bd_C_sf"/>
</dbReference>
<dbReference type="OrthoDB" id="9757559at2"/>
<dbReference type="HOGENOM" id="CLU_000022_2_4_6"/>
<comment type="caution">
    <text evidence="5">The sequence shown here is derived from an EMBL/GenBank/DDBJ whole genome shotgun (WGS) entry which is preliminary data.</text>
</comment>
<evidence type="ECO:0000256" key="2">
    <source>
        <dbReference type="ARBA" id="ARBA00022450"/>
    </source>
</evidence>